<organism evidence="1 2">
    <name type="scientific">Paenibacillus polygoni</name>
    <dbReference type="NCBI Taxonomy" id="3050112"/>
    <lineage>
        <taxon>Bacteria</taxon>
        <taxon>Bacillati</taxon>
        <taxon>Bacillota</taxon>
        <taxon>Bacilli</taxon>
        <taxon>Bacillales</taxon>
        <taxon>Paenibacillaceae</taxon>
        <taxon>Paenibacillus</taxon>
    </lineage>
</organism>
<dbReference type="EMBL" id="CP127162">
    <property type="protein sequence ID" value="WIV19954.1"/>
    <property type="molecule type" value="Genomic_DNA"/>
</dbReference>
<reference evidence="1 2" key="1">
    <citation type="submission" date="2023-06" db="EMBL/GenBank/DDBJ databases">
        <title>Paenibacillus polygonum sp. nov., an endophytic bacterium, isolated from Polygonum lapathifolium L. in Nanji Wetland National Nature Reserve, South of Poyang Lake, Jiangxi Province, China.</title>
        <authorList>
            <person name="Yu Z."/>
        </authorList>
    </citation>
    <scope>NUCLEOTIDE SEQUENCE [LARGE SCALE GENOMIC DNA]</scope>
    <source>
        <strain evidence="1 2">C31</strain>
    </source>
</reference>
<proteinExistence type="predicted"/>
<gene>
    <name evidence="1" type="ORF">QPK24_04345</name>
</gene>
<dbReference type="RefSeq" id="WP_285746448.1">
    <property type="nucleotide sequence ID" value="NZ_CP127162.1"/>
</dbReference>
<sequence length="89" mass="9688">MELKCSSEQMGVPIAVELKCSSEQMGVPIAVELKCSSEQMGVPIIVGAEFSCSPSRCNHPAPNTNALLLHPHSVPYAIGLFYYFYRAGR</sequence>
<evidence type="ECO:0000313" key="2">
    <source>
        <dbReference type="Proteomes" id="UP001236415"/>
    </source>
</evidence>
<protein>
    <submittedName>
        <fullName evidence="1">Uncharacterized protein</fullName>
    </submittedName>
</protein>
<dbReference type="Proteomes" id="UP001236415">
    <property type="component" value="Chromosome"/>
</dbReference>
<name>A0ABY8X463_9BACL</name>
<keyword evidence="2" id="KW-1185">Reference proteome</keyword>
<evidence type="ECO:0000313" key="1">
    <source>
        <dbReference type="EMBL" id="WIV19954.1"/>
    </source>
</evidence>
<accession>A0ABY8X463</accession>